<dbReference type="AlphaFoldDB" id="B0E0Z6"/>
<dbReference type="KEGG" id="lbc:LACBIDRAFT_334985"/>
<gene>
    <name evidence="2" type="ORF">LACBIDRAFT_334985</name>
</gene>
<name>B0E0Z6_LACBS</name>
<evidence type="ECO:0000313" key="3">
    <source>
        <dbReference type="Proteomes" id="UP000001194"/>
    </source>
</evidence>
<reference evidence="2 3" key="1">
    <citation type="journal article" date="2008" name="Nature">
        <title>The genome of Laccaria bicolor provides insights into mycorrhizal symbiosis.</title>
        <authorList>
            <person name="Martin F."/>
            <person name="Aerts A."/>
            <person name="Ahren D."/>
            <person name="Brun A."/>
            <person name="Danchin E.G.J."/>
            <person name="Duchaussoy F."/>
            <person name="Gibon J."/>
            <person name="Kohler A."/>
            <person name="Lindquist E."/>
            <person name="Pereda V."/>
            <person name="Salamov A."/>
            <person name="Shapiro H.J."/>
            <person name="Wuyts J."/>
            <person name="Blaudez D."/>
            <person name="Buee M."/>
            <person name="Brokstein P."/>
            <person name="Canbaeck B."/>
            <person name="Cohen D."/>
            <person name="Courty P.E."/>
            <person name="Coutinho P.M."/>
            <person name="Delaruelle C."/>
            <person name="Detter J.C."/>
            <person name="Deveau A."/>
            <person name="DiFazio S."/>
            <person name="Duplessis S."/>
            <person name="Fraissinet-Tachet L."/>
            <person name="Lucic E."/>
            <person name="Frey-Klett P."/>
            <person name="Fourrey C."/>
            <person name="Feussner I."/>
            <person name="Gay G."/>
            <person name="Grimwood J."/>
            <person name="Hoegger P.J."/>
            <person name="Jain P."/>
            <person name="Kilaru S."/>
            <person name="Labbe J."/>
            <person name="Lin Y.C."/>
            <person name="Legue V."/>
            <person name="Le Tacon F."/>
            <person name="Marmeisse R."/>
            <person name="Melayah D."/>
            <person name="Montanini B."/>
            <person name="Muratet M."/>
            <person name="Nehls U."/>
            <person name="Niculita-Hirzel H."/>
            <person name="Oudot-Le Secq M.P."/>
            <person name="Peter M."/>
            <person name="Quesneville H."/>
            <person name="Rajashekar B."/>
            <person name="Reich M."/>
            <person name="Rouhier N."/>
            <person name="Schmutz J."/>
            <person name="Yin T."/>
            <person name="Chalot M."/>
            <person name="Henrissat B."/>
            <person name="Kuees U."/>
            <person name="Lucas S."/>
            <person name="Van de Peer Y."/>
            <person name="Podila G.K."/>
            <person name="Polle A."/>
            <person name="Pukkila P.J."/>
            <person name="Richardson P.M."/>
            <person name="Rouze P."/>
            <person name="Sanders I.R."/>
            <person name="Stajich J.E."/>
            <person name="Tunlid A."/>
            <person name="Tuskan G."/>
            <person name="Grigoriev I.V."/>
        </authorList>
    </citation>
    <scope>NUCLEOTIDE SEQUENCE [LARGE SCALE GENOMIC DNA]</scope>
    <source>
        <strain evidence="3">S238N-H82 / ATCC MYA-4686</strain>
    </source>
</reference>
<evidence type="ECO:0000256" key="1">
    <source>
        <dbReference type="SAM" id="Coils"/>
    </source>
</evidence>
<keyword evidence="1" id="KW-0175">Coiled coil</keyword>
<dbReference type="RefSeq" id="XP_001889841.1">
    <property type="nucleotide sequence ID" value="XM_001889806.1"/>
</dbReference>
<organism evidence="3">
    <name type="scientific">Laccaria bicolor (strain S238N-H82 / ATCC MYA-4686)</name>
    <name type="common">Bicoloured deceiver</name>
    <name type="synonym">Laccaria laccata var. bicolor</name>
    <dbReference type="NCBI Taxonomy" id="486041"/>
    <lineage>
        <taxon>Eukaryota</taxon>
        <taxon>Fungi</taxon>
        <taxon>Dikarya</taxon>
        <taxon>Basidiomycota</taxon>
        <taxon>Agaricomycotina</taxon>
        <taxon>Agaricomycetes</taxon>
        <taxon>Agaricomycetidae</taxon>
        <taxon>Agaricales</taxon>
        <taxon>Agaricineae</taxon>
        <taxon>Hydnangiaceae</taxon>
        <taxon>Laccaria</taxon>
    </lineage>
</organism>
<dbReference type="Proteomes" id="UP000001194">
    <property type="component" value="Unassembled WGS sequence"/>
</dbReference>
<evidence type="ECO:0000313" key="2">
    <source>
        <dbReference type="EMBL" id="EDQ99492.1"/>
    </source>
</evidence>
<keyword evidence="3" id="KW-1185">Reference proteome</keyword>
<dbReference type="EMBL" id="DS547163">
    <property type="protein sequence ID" value="EDQ99492.1"/>
    <property type="molecule type" value="Genomic_DNA"/>
</dbReference>
<dbReference type="GeneID" id="6085528"/>
<proteinExistence type="predicted"/>
<dbReference type="OrthoDB" id="10449206at2759"/>
<accession>B0E0Z6</accession>
<dbReference type="HOGENOM" id="CLU_1496458_0_0_1"/>
<dbReference type="InParanoid" id="B0E0Z6"/>
<sequence length="195" mass="21704">MGLPGNPSQNVMVMFTELDNQINELKSQLEQEIQEFGSKLQEFRSELQGLKAERIFEQHNIKAQLATLQPITRRILIDAYLSVKGYRPSSGTHSEWISSNITRLLPPTGTTGPVFEQKLGLYCQLGDTWAHSTQTLAIALALDDLGPPDEDLNYMFLECFGHDIGEELDDKIPSTLVEIGKDGIAHLQNTPSPVP</sequence>
<feature type="coiled-coil region" evidence="1">
    <location>
        <begin position="15"/>
        <end position="53"/>
    </location>
</feature>
<protein>
    <submittedName>
        <fullName evidence="2">Predicted protein</fullName>
    </submittedName>
</protein>